<name>A0AC35G5A8_9BILA</name>
<dbReference type="WBParaSite" id="PS1159_v2.g23900.t1">
    <property type="protein sequence ID" value="PS1159_v2.g23900.t1"/>
    <property type="gene ID" value="PS1159_v2.g23900"/>
</dbReference>
<dbReference type="Proteomes" id="UP000887580">
    <property type="component" value="Unplaced"/>
</dbReference>
<accession>A0AC35G5A8</accession>
<evidence type="ECO:0000313" key="1">
    <source>
        <dbReference type="Proteomes" id="UP000887580"/>
    </source>
</evidence>
<evidence type="ECO:0000313" key="2">
    <source>
        <dbReference type="WBParaSite" id="PS1159_v2.g23900.t1"/>
    </source>
</evidence>
<proteinExistence type="predicted"/>
<organism evidence="1 2">
    <name type="scientific">Panagrolaimus sp. PS1159</name>
    <dbReference type="NCBI Taxonomy" id="55785"/>
    <lineage>
        <taxon>Eukaryota</taxon>
        <taxon>Metazoa</taxon>
        <taxon>Ecdysozoa</taxon>
        <taxon>Nematoda</taxon>
        <taxon>Chromadorea</taxon>
        <taxon>Rhabditida</taxon>
        <taxon>Tylenchina</taxon>
        <taxon>Panagrolaimomorpha</taxon>
        <taxon>Panagrolaimoidea</taxon>
        <taxon>Panagrolaimidae</taxon>
        <taxon>Panagrolaimus</taxon>
    </lineage>
</organism>
<protein>
    <submittedName>
        <fullName evidence="2">Uncharacterized protein</fullName>
    </submittedName>
</protein>
<sequence length="335" mass="36659">MQQQQNFNNCPLRCPQQSSPPPSAQSCPCMKAKNSTKCFAWDSRLQATSLDEAMFSFPDITDYSPNPPTLIPPSAIVHTTPRIQNFVSNAKIASADSAAAPSMSASASGASGTCNSKQCEACRMHVLAGFSQALNASSQFNKRTGHGAFNECPYVQIKQKEKEAQKEKLSRINSQNDHTVNQMVNLLKQAQQKKKRDVSNNGINDGDDNGLSSVDQNDLKEKLLGVSTKISCDYVRGEALNSDSPWCGLCNICWTWRKLPPNYFPSYLNEVSCDADNACLGGFGKCRSVLRTLTVLRNTAKDSTAENWEQQSINTIAACECQVEAGTPLHSFIVR</sequence>
<reference evidence="2" key="1">
    <citation type="submission" date="2022-11" db="UniProtKB">
        <authorList>
            <consortium name="WormBaseParasite"/>
        </authorList>
    </citation>
    <scope>IDENTIFICATION</scope>
</reference>